<dbReference type="RefSeq" id="WP_135994499.1">
    <property type="nucleotide sequence ID" value="NZ_CP071057.1"/>
</dbReference>
<protein>
    <submittedName>
        <fullName evidence="3">DUF305 domain-containing protein</fullName>
    </submittedName>
</protein>
<proteinExistence type="predicted"/>
<evidence type="ECO:0000256" key="1">
    <source>
        <dbReference type="SAM" id="Phobius"/>
    </source>
</evidence>
<dbReference type="InterPro" id="IPR012347">
    <property type="entry name" value="Ferritin-like"/>
</dbReference>
<feature type="domain" description="DUF305" evidence="2">
    <location>
        <begin position="95"/>
        <end position="140"/>
    </location>
</feature>
<feature type="transmembrane region" description="Helical" evidence="1">
    <location>
        <begin position="6"/>
        <end position="27"/>
    </location>
</feature>
<dbReference type="OrthoDB" id="517560at2"/>
<sequence>MTYRRFALMILTSTIVMFVLMYLNTYAIEHVFFSETRTYMAILMGASMAVIMMGYMFSMYPNGKINAAIIAAGVVVFALSLWLVRSQVTVGGPSYMRAMIPHHSIAVLTSERANIEDARAAKLAREIIDAQNKEIAEMRYLIADIASGNMVREIYRDPPAEVGTLDQALSRVSIAALDPSPLTREEAGEVVEGADLCNFRRTRSADPILWWTPDGTQAVTKLNGVIIPLESEGTSAAGRAAFGASGMAMSVEEIEGGRANASLEFRLERGLHVGYHGFMACG</sequence>
<dbReference type="Gene3D" id="1.20.1260.10">
    <property type="match status" value="1"/>
</dbReference>
<evidence type="ECO:0000313" key="4">
    <source>
        <dbReference type="Proteomes" id="UP000308054"/>
    </source>
</evidence>
<keyword evidence="1" id="KW-0472">Membrane</keyword>
<gene>
    <name evidence="3" type="ORF">E5163_02400</name>
</gene>
<dbReference type="AlphaFoldDB" id="A0A4S2H3Z5"/>
<dbReference type="Pfam" id="PF03713">
    <property type="entry name" value="DUF305"/>
    <property type="match status" value="1"/>
</dbReference>
<feature type="transmembrane region" description="Helical" evidence="1">
    <location>
        <begin position="39"/>
        <end position="59"/>
    </location>
</feature>
<dbReference type="EMBL" id="SRXW01000001">
    <property type="protein sequence ID" value="TGY90002.1"/>
    <property type="molecule type" value="Genomic_DNA"/>
</dbReference>
<organism evidence="3 4">
    <name type="scientific">Marinicauda algicola</name>
    <dbReference type="NCBI Taxonomy" id="2029849"/>
    <lineage>
        <taxon>Bacteria</taxon>
        <taxon>Pseudomonadati</taxon>
        <taxon>Pseudomonadota</taxon>
        <taxon>Alphaproteobacteria</taxon>
        <taxon>Maricaulales</taxon>
        <taxon>Maricaulaceae</taxon>
        <taxon>Marinicauda</taxon>
    </lineage>
</organism>
<keyword evidence="1" id="KW-1133">Transmembrane helix</keyword>
<accession>A0A4S2H3Z5</accession>
<keyword evidence="4" id="KW-1185">Reference proteome</keyword>
<dbReference type="InterPro" id="IPR005183">
    <property type="entry name" value="DUF305_CopM-like"/>
</dbReference>
<evidence type="ECO:0000259" key="2">
    <source>
        <dbReference type="Pfam" id="PF03713"/>
    </source>
</evidence>
<reference evidence="3 4" key="1">
    <citation type="journal article" date="2017" name="Int. J. Syst. Evol. Microbiol.">
        <title>Marinicauda algicola sp. nov., isolated from a marine red alga Rhodosorus marinus.</title>
        <authorList>
            <person name="Jeong S.E."/>
            <person name="Jeon S.H."/>
            <person name="Chun B.H."/>
            <person name="Kim D.W."/>
            <person name="Jeon C.O."/>
        </authorList>
    </citation>
    <scope>NUCLEOTIDE SEQUENCE [LARGE SCALE GENOMIC DNA]</scope>
    <source>
        <strain evidence="3 4">JCM 31718</strain>
    </source>
</reference>
<evidence type="ECO:0000313" key="3">
    <source>
        <dbReference type="EMBL" id="TGY90002.1"/>
    </source>
</evidence>
<dbReference type="Proteomes" id="UP000308054">
    <property type="component" value="Unassembled WGS sequence"/>
</dbReference>
<name>A0A4S2H3Z5_9PROT</name>
<feature type="transmembrane region" description="Helical" evidence="1">
    <location>
        <begin position="65"/>
        <end position="84"/>
    </location>
</feature>
<keyword evidence="1" id="KW-0812">Transmembrane</keyword>
<comment type="caution">
    <text evidence="3">The sequence shown here is derived from an EMBL/GenBank/DDBJ whole genome shotgun (WGS) entry which is preliminary data.</text>
</comment>